<protein>
    <submittedName>
        <fullName evidence="1">Uncharacterized protein</fullName>
    </submittedName>
</protein>
<evidence type="ECO:0000313" key="1">
    <source>
        <dbReference type="EMBL" id="KAK0643145.1"/>
    </source>
</evidence>
<proteinExistence type="predicted"/>
<dbReference type="PANTHER" id="PTHR39602">
    <property type="entry name" value="ACW-9"/>
    <property type="match status" value="1"/>
</dbReference>
<organism evidence="1 2">
    <name type="scientific">Cercophora newfieldiana</name>
    <dbReference type="NCBI Taxonomy" id="92897"/>
    <lineage>
        <taxon>Eukaryota</taxon>
        <taxon>Fungi</taxon>
        <taxon>Dikarya</taxon>
        <taxon>Ascomycota</taxon>
        <taxon>Pezizomycotina</taxon>
        <taxon>Sordariomycetes</taxon>
        <taxon>Sordariomycetidae</taxon>
        <taxon>Sordariales</taxon>
        <taxon>Lasiosphaeriaceae</taxon>
        <taxon>Cercophora</taxon>
    </lineage>
</organism>
<name>A0AA40CLQ7_9PEZI</name>
<keyword evidence="2" id="KW-1185">Reference proteome</keyword>
<dbReference type="EMBL" id="JAULSV010000005">
    <property type="protein sequence ID" value="KAK0643145.1"/>
    <property type="molecule type" value="Genomic_DNA"/>
</dbReference>
<gene>
    <name evidence="1" type="ORF">B0T16DRAFT_354590</name>
</gene>
<sequence length="122" mass="13590">MDNDPIWTIENLKRTCDESDTACEWSFIINPNIEYQAPTPCKYTTESLDGMPASMAVQDGMDCGPYHVSSSWSGQFGPDHGFTTLAIVDGEYRLVAFPSYSDEELKDGKVVVPDQGFVPHEF</sequence>
<accession>A0AA40CLQ7</accession>
<comment type="caution">
    <text evidence="1">The sequence shown here is derived from an EMBL/GenBank/DDBJ whole genome shotgun (WGS) entry which is preliminary data.</text>
</comment>
<reference evidence="1" key="1">
    <citation type="submission" date="2023-06" db="EMBL/GenBank/DDBJ databases">
        <title>Genome-scale phylogeny and comparative genomics of the fungal order Sordariales.</title>
        <authorList>
            <consortium name="Lawrence Berkeley National Laboratory"/>
            <person name="Hensen N."/>
            <person name="Bonometti L."/>
            <person name="Westerberg I."/>
            <person name="Brannstrom I.O."/>
            <person name="Guillou S."/>
            <person name="Cros-Aarteil S."/>
            <person name="Calhoun S."/>
            <person name="Haridas S."/>
            <person name="Kuo A."/>
            <person name="Mondo S."/>
            <person name="Pangilinan J."/>
            <person name="Riley R."/>
            <person name="Labutti K."/>
            <person name="Andreopoulos B."/>
            <person name="Lipzen A."/>
            <person name="Chen C."/>
            <person name="Yanf M."/>
            <person name="Daum C."/>
            <person name="Ng V."/>
            <person name="Clum A."/>
            <person name="Steindorff A."/>
            <person name="Ohm R."/>
            <person name="Martin F."/>
            <person name="Silar P."/>
            <person name="Natvig D."/>
            <person name="Lalanne C."/>
            <person name="Gautier V."/>
            <person name="Ament-Velasquez S.L."/>
            <person name="Kruys A."/>
            <person name="Hutchinson M.I."/>
            <person name="Powell A.J."/>
            <person name="Barry K."/>
            <person name="Miller A.N."/>
            <person name="Grigoriev I.V."/>
            <person name="Debuchy R."/>
            <person name="Gladieux P."/>
            <person name="Thoren M.H."/>
            <person name="Johannesson H."/>
        </authorList>
    </citation>
    <scope>NUCLEOTIDE SEQUENCE</scope>
    <source>
        <strain evidence="1">SMH2532-1</strain>
    </source>
</reference>
<dbReference type="AlphaFoldDB" id="A0AA40CLQ7"/>
<dbReference type="Proteomes" id="UP001174936">
    <property type="component" value="Unassembled WGS sequence"/>
</dbReference>
<dbReference type="PANTHER" id="PTHR39602:SF2">
    <property type="entry name" value="ACW-9"/>
    <property type="match status" value="1"/>
</dbReference>
<evidence type="ECO:0000313" key="2">
    <source>
        <dbReference type="Proteomes" id="UP001174936"/>
    </source>
</evidence>